<accession>A0A0V1AP83</accession>
<organism evidence="1 2">
    <name type="scientific">Trichinella spiralis</name>
    <name type="common">Trichina worm</name>
    <dbReference type="NCBI Taxonomy" id="6334"/>
    <lineage>
        <taxon>Eukaryota</taxon>
        <taxon>Metazoa</taxon>
        <taxon>Ecdysozoa</taxon>
        <taxon>Nematoda</taxon>
        <taxon>Enoplea</taxon>
        <taxon>Dorylaimia</taxon>
        <taxon>Trichinellida</taxon>
        <taxon>Trichinellidae</taxon>
        <taxon>Trichinella</taxon>
    </lineage>
</organism>
<dbReference type="AlphaFoldDB" id="A0A0V1AP83"/>
<dbReference type="OrthoDB" id="5926159at2759"/>
<dbReference type="EMBL" id="JYDH01000377">
    <property type="protein sequence ID" value="KRY26613.1"/>
    <property type="molecule type" value="Genomic_DNA"/>
</dbReference>
<comment type="caution">
    <text evidence="1">The sequence shown here is derived from an EMBL/GenBank/DDBJ whole genome shotgun (WGS) entry which is preliminary data.</text>
</comment>
<name>A0A0V1AP83_TRISP</name>
<proteinExistence type="predicted"/>
<dbReference type="InParanoid" id="A0A0V1AP83"/>
<sequence>LFGLQNIVNSKYTLLALLSDGRSVLFIRNVPIIVVFLANRSSAAFCFHTAMNIYAATLEET</sequence>
<evidence type="ECO:0000313" key="2">
    <source>
        <dbReference type="Proteomes" id="UP000054776"/>
    </source>
</evidence>
<protein>
    <submittedName>
        <fullName evidence="1">Uncharacterized protein</fullName>
    </submittedName>
</protein>
<feature type="non-terminal residue" evidence="1">
    <location>
        <position position="1"/>
    </location>
</feature>
<reference evidence="1 2" key="1">
    <citation type="submission" date="2015-01" db="EMBL/GenBank/DDBJ databases">
        <title>Evolution of Trichinella species and genotypes.</title>
        <authorList>
            <person name="Korhonen P.K."/>
            <person name="Edoardo P."/>
            <person name="Giuseppe L.R."/>
            <person name="Gasser R.B."/>
        </authorList>
    </citation>
    <scope>NUCLEOTIDE SEQUENCE [LARGE SCALE GENOMIC DNA]</scope>
    <source>
        <strain evidence="1">ISS3</strain>
    </source>
</reference>
<keyword evidence="2" id="KW-1185">Reference proteome</keyword>
<evidence type="ECO:0000313" key="1">
    <source>
        <dbReference type="EMBL" id="KRY26613.1"/>
    </source>
</evidence>
<gene>
    <name evidence="1" type="ORF">T01_15010</name>
</gene>
<dbReference type="Proteomes" id="UP000054776">
    <property type="component" value="Unassembled WGS sequence"/>
</dbReference>